<dbReference type="AlphaFoldDB" id="A0AAN6RD50"/>
<sequence>MHPPPRSLHHLLNPPLHHPLANPPHRLPHTLPTLLLTREIKLVDASTQHAPQSYIVSPRGDGQEMDVRGEVRDLRLQHLGGGVAGAGEEVVGSVGVGPEQRGVQEVRVGGSVAGAGEVETGAGAQAGGVGVAD</sequence>
<evidence type="ECO:0000313" key="2">
    <source>
        <dbReference type="EMBL" id="KAK3202192.1"/>
    </source>
</evidence>
<feature type="region of interest" description="Disordered" evidence="1">
    <location>
        <begin position="1"/>
        <end position="25"/>
    </location>
</feature>
<comment type="caution">
    <text evidence="2">The sequence shown here is derived from an EMBL/GenBank/DDBJ whole genome shotgun (WGS) entry which is preliminary data.</text>
</comment>
<dbReference type="Proteomes" id="UP001280581">
    <property type="component" value="Unassembled WGS sequence"/>
</dbReference>
<feature type="compositionally biased region" description="Low complexity" evidence="1">
    <location>
        <begin position="10"/>
        <end position="25"/>
    </location>
</feature>
<evidence type="ECO:0000256" key="1">
    <source>
        <dbReference type="SAM" id="MobiDB-lite"/>
    </source>
</evidence>
<gene>
    <name evidence="2" type="ORF">GRF29_161g424400</name>
</gene>
<evidence type="ECO:0000313" key="3">
    <source>
        <dbReference type="Proteomes" id="UP001280581"/>
    </source>
</evidence>
<reference evidence="2 3" key="1">
    <citation type="submission" date="2021-02" db="EMBL/GenBank/DDBJ databases">
        <title>Genome assembly of Pseudopithomyces chartarum.</title>
        <authorList>
            <person name="Jauregui R."/>
            <person name="Singh J."/>
            <person name="Voisey C."/>
        </authorList>
    </citation>
    <scope>NUCLEOTIDE SEQUENCE [LARGE SCALE GENOMIC DNA]</scope>
    <source>
        <strain evidence="2 3">AGR01</strain>
    </source>
</reference>
<organism evidence="2 3">
    <name type="scientific">Pseudopithomyces chartarum</name>
    <dbReference type="NCBI Taxonomy" id="1892770"/>
    <lineage>
        <taxon>Eukaryota</taxon>
        <taxon>Fungi</taxon>
        <taxon>Dikarya</taxon>
        <taxon>Ascomycota</taxon>
        <taxon>Pezizomycotina</taxon>
        <taxon>Dothideomycetes</taxon>
        <taxon>Pleosporomycetidae</taxon>
        <taxon>Pleosporales</taxon>
        <taxon>Massarineae</taxon>
        <taxon>Didymosphaeriaceae</taxon>
        <taxon>Pseudopithomyces</taxon>
    </lineage>
</organism>
<keyword evidence="3" id="KW-1185">Reference proteome</keyword>
<accession>A0AAN6RD50</accession>
<name>A0AAN6RD50_9PLEO</name>
<protein>
    <submittedName>
        <fullName evidence="2">Uncharacterized protein</fullName>
    </submittedName>
</protein>
<dbReference type="EMBL" id="WVTA01000014">
    <property type="protein sequence ID" value="KAK3202192.1"/>
    <property type="molecule type" value="Genomic_DNA"/>
</dbReference>
<proteinExistence type="predicted"/>